<keyword evidence="4 8" id="KW-0032">Aminotransferase</keyword>
<dbReference type="KEGG" id="tcs:IMZ38_04190"/>
<dbReference type="InterPro" id="IPR015421">
    <property type="entry name" value="PyrdxlP-dep_Trfase_major"/>
</dbReference>
<protein>
    <submittedName>
        <fullName evidence="8">PLP-dependent aminotransferase family protein</fullName>
    </submittedName>
</protein>
<reference evidence="8 9" key="1">
    <citation type="submission" date="2020-10" db="EMBL/GenBank/DDBJ databases">
        <title>Complete genome sequence of Thermosphaera aggregans strain 3507.</title>
        <authorList>
            <person name="Zayulina K.S."/>
            <person name="Elcheninov A.G."/>
            <person name="Toshchakov S.V."/>
            <person name="Kublanov I.V."/>
            <person name="Kochetkova T.V."/>
        </authorList>
    </citation>
    <scope>NUCLEOTIDE SEQUENCE [LARGE SCALE GENOMIC DNA]</scope>
    <source>
        <strain evidence="8 9">3507</strain>
    </source>
</reference>
<gene>
    <name evidence="8" type="ORF">IMZ38_04190</name>
</gene>
<dbReference type="GO" id="GO:0008483">
    <property type="term" value="F:transaminase activity"/>
    <property type="evidence" value="ECO:0007669"/>
    <property type="project" value="UniProtKB-KW"/>
</dbReference>
<dbReference type="OrthoDB" id="372018at2157"/>
<dbReference type="EMBL" id="CP063144">
    <property type="protein sequence ID" value="QOR93857.1"/>
    <property type="molecule type" value="Genomic_DNA"/>
</dbReference>
<proteinExistence type="inferred from homology"/>
<dbReference type="FunFam" id="3.40.640.10:FF:000053">
    <property type="entry name" value="Aminotransferase, class I"/>
    <property type="match status" value="1"/>
</dbReference>
<dbReference type="PANTHER" id="PTHR42790">
    <property type="entry name" value="AMINOTRANSFERASE"/>
    <property type="match status" value="1"/>
</dbReference>
<keyword evidence="9" id="KW-1185">Reference proteome</keyword>
<dbReference type="AlphaFoldDB" id="A0A7M1UQR5"/>
<evidence type="ECO:0000256" key="2">
    <source>
        <dbReference type="ARBA" id="ARBA00007441"/>
    </source>
</evidence>
<evidence type="ECO:0000256" key="6">
    <source>
        <dbReference type="ARBA" id="ARBA00022898"/>
    </source>
</evidence>
<dbReference type="RefSeq" id="WP_193435664.1">
    <property type="nucleotide sequence ID" value="NZ_CP063144.1"/>
</dbReference>
<keyword evidence="5 8" id="KW-0808">Transferase</keyword>
<evidence type="ECO:0000256" key="1">
    <source>
        <dbReference type="ARBA" id="ARBA00001933"/>
    </source>
</evidence>
<dbReference type="Gene3D" id="3.40.640.10">
    <property type="entry name" value="Type I PLP-dependent aspartate aminotransferase-like (Major domain)"/>
    <property type="match status" value="1"/>
</dbReference>
<evidence type="ECO:0000313" key="8">
    <source>
        <dbReference type="EMBL" id="QOR93857.1"/>
    </source>
</evidence>
<dbReference type="GO" id="GO:1901605">
    <property type="term" value="P:alpha-amino acid metabolic process"/>
    <property type="evidence" value="ECO:0007669"/>
    <property type="project" value="TreeGrafter"/>
</dbReference>
<dbReference type="InterPro" id="IPR050859">
    <property type="entry name" value="Class-I_PLP-dep_aminotransf"/>
</dbReference>
<dbReference type="InterPro" id="IPR004839">
    <property type="entry name" value="Aminotransferase_I/II_large"/>
</dbReference>
<dbReference type="Gene3D" id="3.90.1150.10">
    <property type="entry name" value="Aspartate Aminotransferase, domain 1"/>
    <property type="match status" value="1"/>
</dbReference>
<keyword evidence="6" id="KW-0663">Pyridoxal phosphate</keyword>
<evidence type="ECO:0000256" key="4">
    <source>
        <dbReference type="ARBA" id="ARBA00022576"/>
    </source>
</evidence>
<comment type="cofactor">
    <cofactor evidence="1">
        <name>pyridoxal 5'-phosphate</name>
        <dbReference type="ChEBI" id="CHEBI:597326"/>
    </cofactor>
</comment>
<name>A0A7M1UQR5_9CREN</name>
<dbReference type="GO" id="GO:0030170">
    <property type="term" value="F:pyridoxal phosphate binding"/>
    <property type="evidence" value="ECO:0007669"/>
    <property type="project" value="InterPro"/>
</dbReference>
<dbReference type="InterPro" id="IPR015422">
    <property type="entry name" value="PyrdxlP-dep_Trfase_small"/>
</dbReference>
<evidence type="ECO:0000313" key="9">
    <source>
        <dbReference type="Proteomes" id="UP000593766"/>
    </source>
</evidence>
<dbReference type="InterPro" id="IPR015424">
    <property type="entry name" value="PyrdxlP-dep_Trfase"/>
</dbReference>
<accession>A0A7M1UQR5</accession>
<dbReference type="Pfam" id="PF00155">
    <property type="entry name" value="Aminotran_1_2"/>
    <property type="match status" value="1"/>
</dbReference>
<evidence type="ECO:0000256" key="5">
    <source>
        <dbReference type="ARBA" id="ARBA00022679"/>
    </source>
</evidence>
<evidence type="ECO:0000256" key="3">
    <source>
        <dbReference type="ARBA" id="ARBA00011738"/>
    </source>
</evidence>
<sequence>MVLPDFTKYYSELAKKVKASEIRELLALIRERKDVISFAGGIPDPAIFPKEKLAEIAKFVIEVYGDDALQYSETKGIIEVRETLSDFVLRYRHIIADAEDIIITTGSQSALDIISRTFINPGDVVITENPTYLAALGAFKNNGAKVVGIPIDDKGIKTDVLERKLKTLVENGERVKFIYVIPVGQNPAGTTMDKDRKQHLLEIASKYDVLVVEDDPYSYIIFEPNVEVASLKSMDSENRVIYMSTVSKILAPGLRIGWIIAHPELIRKFELIKQYIDLHSPTLNQYIVAEAIKRGIIMETVTKAVPRYRRKRDTMIKAIEEEMGELVSFYKPVGGLFIFTYVMNEKFYADSLLEKALKEYKVAYVPGGSFHPDGSGRNSMRLNFSYPSEDQIIEGIRRLGSFVRSSIK</sequence>
<dbReference type="PANTHER" id="PTHR42790:SF19">
    <property type="entry name" value="KYNURENINE_ALPHA-AMINOADIPATE AMINOTRANSFERASE, MITOCHONDRIAL"/>
    <property type="match status" value="1"/>
</dbReference>
<dbReference type="CDD" id="cd00609">
    <property type="entry name" value="AAT_like"/>
    <property type="match status" value="1"/>
</dbReference>
<comment type="subunit">
    <text evidence="3">Homodimer.</text>
</comment>
<dbReference type="GeneID" id="59454590"/>
<organism evidence="8 9">
    <name type="scientific">Thermosphaera chiliense</name>
    <dbReference type="NCBI Taxonomy" id="3402707"/>
    <lineage>
        <taxon>Archaea</taxon>
        <taxon>Thermoproteota</taxon>
        <taxon>Thermoprotei</taxon>
        <taxon>Desulfurococcales</taxon>
        <taxon>Desulfurococcaceae</taxon>
        <taxon>Thermosphaera</taxon>
    </lineage>
</organism>
<feature type="domain" description="Aminotransferase class I/classII large" evidence="7">
    <location>
        <begin position="53"/>
        <end position="397"/>
    </location>
</feature>
<comment type="similarity">
    <text evidence="2">Belongs to the class-I pyridoxal-phosphate-dependent aminotransferase family.</text>
</comment>
<dbReference type="Proteomes" id="UP000593766">
    <property type="component" value="Chromosome"/>
</dbReference>
<evidence type="ECO:0000259" key="7">
    <source>
        <dbReference type="Pfam" id="PF00155"/>
    </source>
</evidence>
<dbReference type="SUPFAM" id="SSF53383">
    <property type="entry name" value="PLP-dependent transferases"/>
    <property type="match status" value="1"/>
</dbReference>